<dbReference type="SUPFAM" id="SSF57863">
    <property type="entry name" value="ArfGap/RecO-like zinc finger"/>
    <property type="match status" value="1"/>
</dbReference>
<dbReference type="SUPFAM" id="SSF50249">
    <property type="entry name" value="Nucleic acid-binding proteins"/>
    <property type="match status" value="1"/>
</dbReference>
<dbReference type="HAMAP" id="MF_00201">
    <property type="entry name" value="RecO"/>
    <property type="match status" value="1"/>
</dbReference>
<dbReference type="Gene3D" id="2.40.50.140">
    <property type="entry name" value="Nucleic acid-binding proteins"/>
    <property type="match status" value="1"/>
</dbReference>
<evidence type="ECO:0000256" key="4">
    <source>
        <dbReference type="ARBA" id="ARBA00023172"/>
    </source>
</evidence>
<dbReference type="AlphaFoldDB" id="M1ZG39"/>
<dbReference type="HOGENOM" id="CLU_066632_3_0_9"/>
<dbReference type="Gene3D" id="1.20.1440.120">
    <property type="entry name" value="Recombination protein O, C-terminal domain"/>
    <property type="match status" value="1"/>
</dbReference>
<evidence type="ECO:0000256" key="7">
    <source>
        <dbReference type="HAMAP-Rule" id="MF_00201"/>
    </source>
</evidence>
<reference evidence="9 10" key="1">
    <citation type="submission" date="2016-11" db="EMBL/GenBank/DDBJ databases">
        <authorList>
            <person name="Manzoor S."/>
        </authorList>
    </citation>
    <scope>NUCLEOTIDE SEQUENCE [LARGE SCALE GENOMIC DNA]</scope>
    <source>
        <strain evidence="9">Clostridium ultunense strain Esp</strain>
    </source>
</reference>
<keyword evidence="10" id="KW-1185">Reference proteome</keyword>
<dbReference type="GO" id="GO:0006310">
    <property type="term" value="P:DNA recombination"/>
    <property type="evidence" value="ECO:0007669"/>
    <property type="project" value="UniProtKB-UniRule"/>
</dbReference>
<sequence>MHTKTEGIVLKEFRFRETSKILTIFTRKHGKIHAMARGAYRPKSKLIANTQPFSYNDYYLYKGRNFYYINQGDIIDSFYPIRENIQRMMYGSYLLELVDLSIMEEEENEKLFLLLAKGLKVLSKLDRDYYKFILSYELKYISYLGYKPFLEGCAVCGRKKISNFKFSINQGGIICPSCSTIEPYCENMDISMYKAMRTLLYTPLDKLSSIKIPKDTTFKLHEIMVKYILSKIERNQFNSLNILKSMNDNGGELDGYFSRKS</sequence>
<organism evidence="9 10">
    <name type="scientific">[Clostridium] ultunense Esp</name>
    <dbReference type="NCBI Taxonomy" id="1288971"/>
    <lineage>
        <taxon>Bacteria</taxon>
        <taxon>Bacillati</taxon>
        <taxon>Bacillota</taxon>
        <taxon>Tissierellia</taxon>
        <taxon>Tissierellales</taxon>
        <taxon>Tepidimicrobiaceae</taxon>
        <taxon>Schnuerera</taxon>
    </lineage>
</organism>
<dbReference type="PANTHER" id="PTHR33991">
    <property type="entry name" value="DNA REPAIR PROTEIN RECO"/>
    <property type="match status" value="1"/>
</dbReference>
<keyword evidence="4 7" id="KW-0233">DNA recombination</keyword>
<dbReference type="GO" id="GO:0006302">
    <property type="term" value="P:double-strand break repair"/>
    <property type="evidence" value="ECO:0007669"/>
    <property type="project" value="TreeGrafter"/>
</dbReference>
<dbReference type="OrthoDB" id="9797083at2"/>
<dbReference type="InterPro" id="IPR003717">
    <property type="entry name" value="RecO"/>
</dbReference>
<keyword evidence="5 7" id="KW-0234">DNA repair</keyword>
<dbReference type="GO" id="GO:0043590">
    <property type="term" value="C:bacterial nucleoid"/>
    <property type="evidence" value="ECO:0007669"/>
    <property type="project" value="TreeGrafter"/>
</dbReference>
<feature type="domain" description="DNA replication/recombination mediator RecO N-terminal" evidence="8">
    <location>
        <begin position="1"/>
        <end position="78"/>
    </location>
</feature>
<evidence type="ECO:0000313" key="9">
    <source>
        <dbReference type="EMBL" id="SHD77423.1"/>
    </source>
</evidence>
<keyword evidence="3 7" id="KW-0227">DNA damage</keyword>
<protein>
    <recommendedName>
        <fullName evidence="2 7">DNA repair protein RecO</fullName>
    </recommendedName>
    <alternativeName>
        <fullName evidence="6 7">Recombination protein O</fullName>
    </alternativeName>
</protein>
<dbReference type="InterPro" id="IPR037278">
    <property type="entry name" value="ARFGAP/RecO"/>
</dbReference>
<dbReference type="Proteomes" id="UP000245423">
    <property type="component" value="Chromosome 1"/>
</dbReference>
<evidence type="ECO:0000256" key="1">
    <source>
        <dbReference type="ARBA" id="ARBA00007452"/>
    </source>
</evidence>
<evidence type="ECO:0000313" key="10">
    <source>
        <dbReference type="Proteomes" id="UP000245423"/>
    </source>
</evidence>
<comment type="function">
    <text evidence="7">Involved in DNA repair and RecF pathway recombination.</text>
</comment>
<comment type="similarity">
    <text evidence="1 7">Belongs to the RecO family.</text>
</comment>
<evidence type="ECO:0000256" key="6">
    <source>
        <dbReference type="ARBA" id="ARBA00033409"/>
    </source>
</evidence>
<proteinExistence type="inferred from homology"/>
<dbReference type="Pfam" id="PF11967">
    <property type="entry name" value="RecO_N"/>
    <property type="match status" value="1"/>
</dbReference>
<evidence type="ECO:0000259" key="8">
    <source>
        <dbReference type="Pfam" id="PF11967"/>
    </source>
</evidence>
<dbReference type="RefSeq" id="WP_005587664.1">
    <property type="nucleotide sequence ID" value="NZ_LT669839.1"/>
</dbReference>
<dbReference type="PANTHER" id="PTHR33991:SF1">
    <property type="entry name" value="DNA REPAIR PROTEIN RECO"/>
    <property type="match status" value="1"/>
</dbReference>
<dbReference type="EMBL" id="LT669839">
    <property type="protein sequence ID" value="SHD77423.1"/>
    <property type="molecule type" value="Genomic_DNA"/>
</dbReference>
<dbReference type="InterPro" id="IPR022572">
    <property type="entry name" value="DNA_rep/recomb_RecO_N"/>
</dbReference>
<dbReference type="Pfam" id="PF02565">
    <property type="entry name" value="RecO_C"/>
    <property type="match status" value="1"/>
</dbReference>
<dbReference type="InterPro" id="IPR012340">
    <property type="entry name" value="NA-bd_OB-fold"/>
</dbReference>
<evidence type="ECO:0000256" key="5">
    <source>
        <dbReference type="ARBA" id="ARBA00023204"/>
    </source>
</evidence>
<accession>M1ZG39</accession>
<dbReference type="NCBIfam" id="TIGR00613">
    <property type="entry name" value="reco"/>
    <property type="match status" value="1"/>
</dbReference>
<evidence type="ECO:0000256" key="2">
    <source>
        <dbReference type="ARBA" id="ARBA00021310"/>
    </source>
</evidence>
<evidence type="ECO:0000256" key="3">
    <source>
        <dbReference type="ARBA" id="ARBA00022763"/>
    </source>
</evidence>
<gene>
    <name evidence="7 9" type="primary">recO</name>
    <name evidence="9" type="ORF">CUESP1_2066</name>
</gene>
<name>M1ZG39_9FIRM</name>
<dbReference type="InterPro" id="IPR042242">
    <property type="entry name" value="RecO_C"/>
</dbReference>